<dbReference type="InterPro" id="IPR021884">
    <property type="entry name" value="Ice-bd_prot"/>
</dbReference>
<dbReference type="PDBsum" id="2LQ1"/>
<dbReference type="SMR" id="D0EKL2"/>
<keyword evidence="2" id="KW-0732">Signal</keyword>
<dbReference type="AlphaFoldDB" id="D0EKL2"/>
<comment type="similarity">
    <text evidence="1">Belongs to the ice-binding protein family.</text>
</comment>
<dbReference type="PDB" id="2LQ1">
    <property type="method" value="NMR"/>
    <property type="chains" value="A=70-94"/>
</dbReference>
<reference evidence="4 5" key="2">
    <citation type="journal article" date="2012" name="PLoS ONE">
        <title>Solution structures, dynamics, and ice growth inhibitory activity of peptide fragments derived from an antarctic yeast protein.</title>
        <authorList>
            <person name="Shah S.H."/>
            <person name="Kar R.K."/>
            <person name="Asmawi A.A."/>
            <person name="Rahman M.B."/>
            <person name="Murad A.M."/>
            <person name="Mahadi N.M."/>
            <person name="Basri M."/>
            <person name="Rahman R.N."/>
            <person name="Salleh A.B."/>
            <person name="Chatterjee S."/>
            <person name="Tejo B.A."/>
            <person name="Bhunia A."/>
        </authorList>
    </citation>
    <scope>STRUCTURE BY NMR OF 119-148</scope>
</reference>
<accession>D0EKL2</accession>
<dbReference type="PDB" id="2LQ0">
    <property type="method" value="NMR"/>
    <property type="chains" value="A=1-25"/>
</dbReference>
<evidence type="ECO:0000313" key="3">
    <source>
        <dbReference type="EMBL" id="ACX31168.1"/>
    </source>
</evidence>
<protein>
    <submittedName>
        <fullName evidence="3">Antifreeze protein Afp1</fullName>
    </submittedName>
</protein>
<keyword evidence="4 5" id="KW-0002">3D-structure</keyword>
<dbReference type="EvolutionaryTrace" id="D0EKL2"/>
<dbReference type="EMBL" id="GQ848368">
    <property type="protein sequence ID" value="ACX31168.1"/>
    <property type="molecule type" value="mRNA"/>
</dbReference>
<dbReference type="Pfam" id="PF11999">
    <property type="entry name" value="Ice_binding"/>
    <property type="match status" value="1"/>
</dbReference>
<dbReference type="PDB" id="2LQ2">
    <property type="method" value="NMR"/>
    <property type="chains" value="A=119-148"/>
</dbReference>
<evidence type="ECO:0000256" key="2">
    <source>
        <dbReference type="ARBA" id="ARBA00022729"/>
    </source>
</evidence>
<proteinExistence type="evidence at protein level"/>
<name>D0EKL2_9BASI</name>
<evidence type="ECO:0007829" key="5">
    <source>
        <dbReference type="PDB" id="2LQ1"/>
    </source>
</evidence>
<sequence>MRSNFHPLAASFIVRCAFLHSRRFTDSLFQLLSSLISLTSAATAIDLGVAGQYDVVARSAITLGALAEITGNVGLSPGLSTALTGFTLVPVEDHGTFCSAGVKYCGADSLSTSATSLLVKGRIDAPDFPSSPAILGQAATDVVAAWKSAFSQELSPADYTKRDFAGGLLSDLTLAPG</sequence>
<dbReference type="PDBsum" id="2LQ2"/>
<evidence type="ECO:0007829" key="4">
    <source>
        <dbReference type="PDB" id="2LQ0"/>
    </source>
</evidence>
<reference evidence="3" key="3">
    <citation type="journal article" date="2013" name="Extremophiles">
        <title>Characterization of Afp1, an antifreeze protein from the psychrophilic yeast Glaciozyma antarctica PI12.</title>
        <authorList>
            <person name="Hashim N.H."/>
            <person name="Bharudin I."/>
            <person name="Nguong D.L."/>
            <person name="Higa S."/>
            <person name="Bakar F.D."/>
            <person name="Nathan S."/>
            <person name="Rabu A."/>
            <person name="Kawahara H."/>
            <person name="Illias R.M."/>
            <person name="Najimudin N."/>
            <person name="Mahadi N.M."/>
            <person name="Murad A.M."/>
        </authorList>
    </citation>
    <scope>NUCLEOTIDE SEQUENCE</scope>
</reference>
<evidence type="ECO:0000256" key="1">
    <source>
        <dbReference type="ARBA" id="ARBA00005445"/>
    </source>
</evidence>
<dbReference type="PDBsum" id="2LQ0"/>
<organism evidence="3">
    <name type="scientific">Glaciozyma antarctica</name>
    <dbReference type="NCBI Taxonomy" id="105987"/>
    <lineage>
        <taxon>Eukaryota</taxon>
        <taxon>Fungi</taxon>
        <taxon>Dikarya</taxon>
        <taxon>Basidiomycota</taxon>
        <taxon>Pucciniomycotina</taxon>
        <taxon>Microbotryomycetes</taxon>
        <taxon>Kriegeriales</taxon>
        <taxon>Camptobasidiaceae</taxon>
        <taxon>Glaciozyma</taxon>
    </lineage>
</organism>
<reference evidence="3" key="1">
    <citation type="submission" date="2009-08" db="EMBL/GenBank/DDBJ databases">
        <title>Cloning and expression of Afp1, a gene encoding for antifreeze protein from Leucosporidium antarcticum.</title>
        <authorList>
            <person name="Hashim N.H.F."/>
            <person name="Douglas L.S.N."/>
            <person name="Nathan S."/>
            <person name="Abu Bakar F.D."/>
            <person name="Rabu A."/>
            <person name="Kawahara H."/>
            <person name="Mahadi N.M."/>
            <person name="Abdul Murad A.M."/>
        </authorList>
    </citation>
    <scope>NUCLEOTIDE SEQUENCE</scope>
</reference>